<dbReference type="EMBL" id="AKWM02000066">
    <property type="protein sequence ID" value="EKR98854.1"/>
    <property type="molecule type" value="Genomic_DNA"/>
</dbReference>
<evidence type="ECO:0000313" key="2">
    <source>
        <dbReference type="Proteomes" id="UP000001343"/>
    </source>
</evidence>
<proteinExistence type="predicted"/>
<comment type="caution">
    <text evidence="1">The sequence shown here is derived from an EMBL/GenBank/DDBJ whole genome shotgun (WGS) entry which is preliminary data.</text>
</comment>
<dbReference type="AlphaFoldDB" id="A0AA87MKX2"/>
<dbReference type="Proteomes" id="UP000001343">
    <property type="component" value="Unassembled WGS sequence"/>
</dbReference>
<reference evidence="1 2" key="1">
    <citation type="journal article" date="2014" name="Int. J. Syst. Evol. Microbiol.">
        <title>Leptospira mayottensis sp. nov., a pathogenic species of the genus Leptospira isolated from humans.</title>
        <authorList>
            <person name="Bourhy P."/>
            <person name="Collet L."/>
            <person name="Brisse S."/>
            <person name="Picardeau M."/>
        </authorList>
    </citation>
    <scope>NUCLEOTIDE SEQUENCE [LARGE SCALE GENOMIC DNA]</scope>
    <source>
        <strain evidence="1 2">200901122</strain>
    </source>
</reference>
<organism evidence="1 2">
    <name type="scientific">Leptospira mayottensis 200901122</name>
    <dbReference type="NCBI Taxonomy" id="1193010"/>
    <lineage>
        <taxon>Bacteria</taxon>
        <taxon>Pseudomonadati</taxon>
        <taxon>Spirochaetota</taxon>
        <taxon>Spirochaetia</taxon>
        <taxon>Leptospirales</taxon>
        <taxon>Leptospiraceae</taxon>
        <taxon>Leptospira</taxon>
    </lineage>
</organism>
<evidence type="ECO:0000313" key="1">
    <source>
        <dbReference type="EMBL" id="EKR98854.1"/>
    </source>
</evidence>
<accession>A0AA87MKX2</accession>
<gene>
    <name evidence="1" type="ORF">LEP1GSC125_3882</name>
</gene>
<sequence length="45" mass="5477">MKIRILIFIFFVHSKRFLLQQYKAHKAFHFKTCLKNLSYNDSVNS</sequence>
<name>A0AA87MKX2_9LEPT</name>
<protein>
    <submittedName>
        <fullName evidence="1">Uncharacterized protein</fullName>
    </submittedName>
</protein>